<protein>
    <submittedName>
        <fullName evidence="1">IPExxxVDY family protein</fullName>
    </submittedName>
</protein>
<accession>A0A6N9NH97</accession>
<proteinExistence type="predicted"/>
<dbReference type="RefSeq" id="WP_160631509.1">
    <property type="nucleotide sequence ID" value="NZ_WWNE01000003.1"/>
</dbReference>
<reference evidence="1 2" key="1">
    <citation type="submission" date="2019-12" db="EMBL/GenBank/DDBJ databases">
        <authorList>
            <person name="Zhao J."/>
        </authorList>
    </citation>
    <scope>NUCLEOTIDE SEQUENCE [LARGE SCALE GENOMIC DNA]</scope>
    <source>
        <strain evidence="1 2">S-15</strain>
    </source>
</reference>
<evidence type="ECO:0000313" key="1">
    <source>
        <dbReference type="EMBL" id="NBG64911.1"/>
    </source>
</evidence>
<dbReference type="NCBIfam" id="NF033205">
    <property type="entry name" value="IPExxxVDY"/>
    <property type="match status" value="1"/>
</dbReference>
<dbReference type="InterPro" id="IPR047690">
    <property type="entry name" value="IPExxxVDY_fam"/>
</dbReference>
<dbReference type="AlphaFoldDB" id="A0A6N9NH97"/>
<gene>
    <name evidence="1" type="ORF">GQN54_02200</name>
</gene>
<dbReference type="EMBL" id="WWNE01000003">
    <property type="protein sequence ID" value="NBG64911.1"/>
    <property type="molecule type" value="Genomic_DNA"/>
</dbReference>
<evidence type="ECO:0000313" key="2">
    <source>
        <dbReference type="Proteomes" id="UP000470771"/>
    </source>
</evidence>
<dbReference type="Proteomes" id="UP000470771">
    <property type="component" value="Unassembled WGS sequence"/>
</dbReference>
<keyword evidence="2" id="KW-1185">Reference proteome</keyword>
<name>A0A6N9NH97_9FLAO</name>
<comment type="caution">
    <text evidence="1">The sequence shown here is derived from an EMBL/GenBank/DDBJ whole genome shotgun (WGS) entry which is preliminary data.</text>
</comment>
<sequence>MGKITLELEEDFDFKLIGISCHSKDYRLSFELDRTLEFDFFKEENLEIKIKEGFAEFSFYSYIDEENYTEYYLLSNRGSMGYLVPEEKLSDYFLVIKGLINDEKEILKKLNQIKLVLKAYSINVEELKSKRNLIF</sequence>
<organism evidence="1 2">
    <name type="scientific">Acidiluteibacter ferrifornacis</name>
    <dbReference type="NCBI Taxonomy" id="2692424"/>
    <lineage>
        <taxon>Bacteria</taxon>
        <taxon>Pseudomonadati</taxon>
        <taxon>Bacteroidota</taxon>
        <taxon>Flavobacteriia</taxon>
        <taxon>Flavobacteriales</taxon>
        <taxon>Cryomorphaceae</taxon>
        <taxon>Acidiluteibacter</taxon>
    </lineage>
</organism>